<evidence type="ECO:0000313" key="4">
    <source>
        <dbReference type="EMBL" id="QUT08292.1"/>
    </source>
</evidence>
<dbReference type="AlphaFoldDB" id="A0A975Q455"/>
<dbReference type="InterPro" id="IPR036680">
    <property type="entry name" value="SPOR-like_sf"/>
</dbReference>
<keyword evidence="2" id="KW-0812">Transmembrane</keyword>
<dbReference type="PROSITE" id="PS51724">
    <property type="entry name" value="SPOR"/>
    <property type="match status" value="1"/>
</dbReference>
<feature type="transmembrane region" description="Helical" evidence="2">
    <location>
        <begin position="37"/>
        <end position="58"/>
    </location>
</feature>
<dbReference type="GO" id="GO:0042834">
    <property type="term" value="F:peptidoglycan binding"/>
    <property type="evidence" value="ECO:0007669"/>
    <property type="project" value="InterPro"/>
</dbReference>
<dbReference type="InterPro" id="IPR007730">
    <property type="entry name" value="SPOR-like_dom"/>
</dbReference>
<reference evidence="4" key="1">
    <citation type="submission" date="2021-04" db="EMBL/GenBank/DDBJ databases">
        <title>Isolation of p-tert-butylphenol degrading bacteria Sphingobium phenoxybenzoativorans Tas13 from active sludge.</title>
        <authorList>
            <person name="Li Y."/>
        </authorList>
    </citation>
    <scope>NUCLEOTIDE SEQUENCE</scope>
    <source>
        <strain evidence="4">Tas13</strain>
    </source>
</reference>
<protein>
    <submittedName>
        <fullName evidence="4">SPOR domain-containing protein</fullName>
    </submittedName>
</protein>
<dbReference type="Pfam" id="PF05036">
    <property type="entry name" value="SPOR"/>
    <property type="match status" value="1"/>
</dbReference>
<evidence type="ECO:0000259" key="3">
    <source>
        <dbReference type="PROSITE" id="PS51724"/>
    </source>
</evidence>
<feature type="region of interest" description="Disordered" evidence="1">
    <location>
        <begin position="92"/>
        <end position="140"/>
    </location>
</feature>
<keyword evidence="2" id="KW-0472">Membrane</keyword>
<accession>A0A975Q455</accession>
<evidence type="ECO:0000313" key="5">
    <source>
        <dbReference type="Proteomes" id="UP000681425"/>
    </source>
</evidence>
<evidence type="ECO:0000256" key="1">
    <source>
        <dbReference type="SAM" id="MobiDB-lite"/>
    </source>
</evidence>
<dbReference type="RefSeq" id="WP_212611181.1">
    <property type="nucleotide sequence ID" value="NZ_CP073910.1"/>
</dbReference>
<feature type="compositionally biased region" description="Basic and acidic residues" evidence="1">
    <location>
        <begin position="104"/>
        <end position="115"/>
    </location>
</feature>
<keyword evidence="2" id="KW-1133">Transmembrane helix</keyword>
<sequence length="242" mass="24870">MGDYVRDGLDLDDDDRLPWLEPADDDGADDGISTLKLLTFIIAGLAFVGAVVFGIWYVKNREAASGGEGALIAAPKGDYKVAAKEADAKAFQGEGDASFPVSEGEDRGSRIDPSRMPEVPVSGGAAPVDTTKPGSKPAAKFSAPVVNATNAQGKTAAPSVATPSGAAMIQLGAYGSEAVAKDAWSRLSKRFAYLAPLGTSIEKATVGSGTFYRLRASAPSVAEANTLCGKLKVAGESCIVVR</sequence>
<dbReference type="Gene3D" id="3.30.70.1070">
    <property type="entry name" value="Sporulation related repeat"/>
    <property type="match status" value="1"/>
</dbReference>
<name>A0A975Q455_9SPHN</name>
<dbReference type="EMBL" id="CP073910">
    <property type="protein sequence ID" value="QUT08292.1"/>
    <property type="molecule type" value="Genomic_DNA"/>
</dbReference>
<dbReference type="Proteomes" id="UP000681425">
    <property type="component" value="Chromosome"/>
</dbReference>
<keyword evidence="5" id="KW-1185">Reference proteome</keyword>
<feature type="domain" description="SPOR" evidence="3">
    <location>
        <begin position="161"/>
        <end position="242"/>
    </location>
</feature>
<organism evidence="4 5">
    <name type="scientific">Sphingobium phenoxybenzoativorans</name>
    <dbReference type="NCBI Taxonomy" id="1592790"/>
    <lineage>
        <taxon>Bacteria</taxon>
        <taxon>Pseudomonadati</taxon>
        <taxon>Pseudomonadota</taxon>
        <taxon>Alphaproteobacteria</taxon>
        <taxon>Sphingomonadales</taxon>
        <taxon>Sphingomonadaceae</taxon>
        <taxon>Sphingobium</taxon>
    </lineage>
</organism>
<dbReference type="KEGG" id="spph:KFK14_15630"/>
<gene>
    <name evidence="4" type="ORF">KFK14_15630</name>
</gene>
<proteinExistence type="predicted"/>
<evidence type="ECO:0000256" key="2">
    <source>
        <dbReference type="SAM" id="Phobius"/>
    </source>
</evidence>